<feature type="transmembrane region" description="Helical" evidence="1">
    <location>
        <begin position="50"/>
        <end position="70"/>
    </location>
</feature>
<evidence type="ECO:0000313" key="2">
    <source>
        <dbReference type="EMBL" id="RKR73129.1"/>
    </source>
</evidence>
<evidence type="ECO:0008006" key="4">
    <source>
        <dbReference type="Google" id="ProtNLM"/>
    </source>
</evidence>
<proteinExistence type="predicted"/>
<evidence type="ECO:0000256" key="1">
    <source>
        <dbReference type="SAM" id="Phobius"/>
    </source>
</evidence>
<dbReference type="EMBL" id="RBKS01000001">
    <property type="protein sequence ID" value="RKR73129.1"/>
    <property type="molecule type" value="Genomic_DNA"/>
</dbReference>
<comment type="caution">
    <text evidence="2">The sequence shown here is derived from an EMBL/GenBank/DDBJ whole genome shotgun (WGS) entry which is preliminary data.</text>
</comment>
<sequence>MTITRGPDRTGFTIYTTPLQSLGRTALVSGASSLLPVFAALLWLTVESEALPAVLSTEAAVTGAFFVVFLRYKLVFAAVTPTHLVKRRMLLPSVSIERSEIDHVVLNRVYRGSSNDSLTQMLVLDAEGRRLYGMNGLFWSKADIVRVAEALEVQVVVDDLPLSRGDYYEMFPMARGWYATRVFRLVMIGAGAIAVGLLVMGVQHLVER</sequence>
<organism evidence="2 3">
    <name type="scientific">Frondihabitans australicus</name>
    <dbReference type="NCBI Taxonomy" id="386892"/>
    <lineage>
        <taxon>Bacteria</taxon>
        <taxon>Bacillati</taxon>
        <taxon>Actinomycetota</taxon>
        <taxon>Actinomycetes</taxon>
        <taxon>Micrococcales</taxon>
        <taxon>Microbacteriaceae</taxon>
        <taxon>Frondihabitans</taxon>
    </lineage>
</organism>
<dbReference type="OrthoDB" id="5116324at2"/>
<feature type="transmembrane region" description="Helical" evidence="1">
    <location>
        <begin position="21"/>
        <end position="44"/>
    </location>
</feature>
<name>A0A495IAV4_9MICO</name>
<dbReference type="RefSeq" id="WP_121368034.1">
    <property type="nucleotide sequence ID" value="NZ_RBKS01000001.1"/>
</dbReference>
<keyword evidence="1" id="KW-0472">Membrane</keyword>
<dbReference type="AlphaFoldDB" id="A0A495IAV4"/>
<keyword evidence="1" id="KW-1133">Transmembrane helix</keyword>
<gene>
    <name evidence="2" type="ORF">C8E83_0215</name>
</gene>
<accession>A0A495IAV4</accession>
<protein>
    <recommendedName>
        <fullName evidence="4">PH (Pleckstrin Homology) domain-containing protein</fullName>
    </recommendedName>
</protein>
<evidence type="ECO:0000313" key="3">
    <source>
        <dbReference type="Proteomes" id="UP000280008"/>
    </source>
</evidence>
<feature type="transmembrane region" description="Helical" evidence="1">
    <location>
        <begin position="182"/>
        <end position="206"/>
    </location>
</feature>
<dbReference type="Proteomes" id="UP000280008">
    <property type="component" value="Unassembled WGS sequence"/>
</dbReference>
<keyword evidence="1" id="KW-0812">Transmembrane</keyword>
<keyword evidence="3" id="KW-1185">Reference proteome</keyword>
<reference evidence="2 3" key="1">
    <citation type="submission" date="2018-10" db="EMBL/GenBank/DDBJ databases">
        <title>Sequencing the genomes of 1000 actinobacteria strains.</title>
        <authorList>
            <person name="Klenk H.-P."/>
        </authorList>
    </citation>
    <scope>NUCLEOTIDE SEQUENCE [LARGE SCALE GENOMIC DNA]</scope>
    <source>
        <strain evidence="2 3">DSM 17894</strain>
    </source>
</reference>